<evidence type="ECO:0000313" key="2">
    <source>
        <dbReference type="EMBL" id="JAV73671.1"/>
    </source>
</evidence>
<organism evidence="2">
    <name type="scientific">Photinus pyralis</name>
    <name type="common">Common eastern firefly</name>
    <name type="synonym">Lampyris pyralis</name>
    <dbReference type="NCBI Taxonomy" id="7054"/>
    <lineage>
        <taxon>Eukaryota</taxon>
        <taxon>Metazoa</taxon>
        <taxon>Ecdysozoa</taxon>
        <taxon>Arthropoda</taxon>
        <taxon>Hexapoda</taxon>
        <taxon>Insecta</taxon>
        <taxon>Pterygota</taxon>
        <taxon>Neoptera</taxon>
        <taxon>Endopterygota</taxon>
        <taxon>Coleoptera</taxon>
        <taxon>Polyphaga</taxon>
        <taxon>Elateriformia</taxon>
        <taxon>Elateroidea</taxon>
        <taxon>Lampyridae</taxon>
        <taxon>Lampyrinae</taxon>
        <taxon>Photinus</taxon>
    </lineage>
</organism>
<dbReference type="InterPro" id="IPR006170">
    <property type="entry name" value="PBP/GOBP"/>
</dbReference>
<protein>
    <submittedName>
        <fullName evidence="2">Uncharacterized protein</fullName>
    </submittedName>
</protein>
<keyword evidence="1" id="KW-0732">Signal</keyword>
<dbReference type="SUPFAM" id="SSF47565">
    <property type="entry name" value="Insect pheromone/odorant-binding proteins"/>
    <property type="match status" value="1"/>
</dbReference>
<dbReference type="Pfam" id="PF01395">
    <property type="entry name" value="PBP_GOBP"/>
    <property type="match status" value="1"/>
</dbReference>
<evidence type="ECO:0000256" key="1">
    <source>
        <dbReference type="SAM" id="SignalP"/>
    </source>
</evidence>
<proteinExistence type="predicted"/>
<feature type="signal peptide" evidence="1">
    <location>
        <begin position="1"/>
        <end position="16"/>
    </location>
</feature>
<dbReference type="GO" id="GO:0005549">
    <property type="term" value="F:odorant binding"/>
    <property type="evidence" value="ECO:0007669"/>
    <property type="project" value="InterPro"/>
</dbReference>
<dbReference type="CDD" id="cd23992">
    <property type="entry name" value="PBP_GOBP"/>
    <property type="match status" value="1"/>
</dbReference>
<dbReference type="Gene3D" id="1.10.238.20">
    <property type="entry name" value="Pheromone/general odorant binding protein domain"/>
    <property type="match status" value="1"/>
</dbReference>
<dbReference type="AlphaFoldDB" id="A0A1Y1LL78"/>
<dbReference type="SMART" id="SM00708">
    <property type="entry name" value="PhBP"/>
    <property type="match status" value="1"/>
</dbReference>
<accession>A0A1Y1LL78</accession>
<name>A0A1Y1LL78_PHOPY</name>
<dbReference type="EMBL" id="GEZM01054413">
    <property type="protein sequence ID" value="JAV73671.1"/>
    <property type="molecule type" value="Transcribed_RNA"/>
</dbReference>
<feature type="chain" id="PRO_5013299308" evidence="1">
    <location>
        <begin position="17"/>
        <end position="146"/>
    </location>
</feature>
<sequence length="146" mass="16173">MKVVVILCALLPLALSFKFNIPAQTRLKYEAAILPHKAKCILESKVVADLGMNALLNMEFPEDDNFKCFLKCVGTSVGIFKDQEKKFDQQKSMEILGIPSTIYDKCFGEILDQNLCDVAFNTAKCVLRNIESVGIDIGLGIGLKLK</sequence>
<reference evidence="2" key="1">
    <citation type="journal article" date="2016" name="Sci. Rep.">
        <title>Molecular characterization of firefly nuptial gifts: a multi-omics approach sheds light on postcopulatory sexual selection.</title>
        <authorList>
            <person name="Al-Wathiqui N."/>
            <person name="Fallon T.R."/>
            <person name="South A."/>
            <person name="Weng J.K."/>
            <person name="Lewis S.M."/>
        </authorList>
    </citation>
    <scope>NUCLEOTIDE SEQUENCE</scope>
</reference>
<dbReference type="InterPro" id="IPR036728">
    <property type="entry name" value="PBP_GOBP_sf"/>
</dbReference>